<dbReference type="Gene3D" id="3.40.640.10">
    <property type="entry name" value="Type I PLP-dependent aspartate aminotransferase-like (Major domain)"/>
    <property type="match status" value="1"/>
</dbReference>
<comment type="function">
    <text evidence="2">Decarboxylates L-threonine-O-3-phosphate to yield (R)-1-amino-2-propanol O-2-phosphate, the precursor for the linkage between the nucleotide loop and the corrin ring in cobalamin.</text>
</comment>
<dbReference type="Pfam" id="PF00155">
    <property type="entry name" value="Aminotran_1_2"/>
    <property type="match status" value="1"/>
</dbReference>
<dbReference type="InterPro" id="IPR005860">
    <property type="entry name" value="CobD"/>
</dbReference>
<evidence type="ECO:0000313" key="12">
    <source>
        <dbReference type="Proteomes" id="UP000249577"/>
    </source>
</evidence>
<dbReference type="InterPro" id="IPR015424">
    <property type="entry name" value="PyrdxlP-dep_Trfase"/>
</dbReference>
<dbReference type="CDD" id="cd00609">
    <property type="entry name" value="AAT_like"/>
    <property type="match status" value="1"/>
</dbReference>
<comment type="cofactor">
    <cofactor evidence="1">
        <name>pyridoxal 5'-phosphate</name>
        <dbReference type="ChEBI" id="CHEBI:597326"/>
    </cofactor>
</comment>
<name>A0A2W5MN96_ANCNO</name>
<reference evidence="11 12" key="1">
    <citation type="submission" date="2017-08" db="EMBL/GenBank/DDBJ databases">
        <title>Infants hospitalized years apart are colonized by the same room-sourced microbial strains.</title>
        <authorList>
            <person name="Brooks B."/>
            <person name="Olm M.R."/>
            <person name="Firek B.A."/>
            <person name="Baker R."/>
            <person name="Thomas B.C."/>
            <person name="Morowitz M.J."/>
            <person name="Banfield J.F."/>
        </authorList>
    </citation>
    <scope>NUCLEOTIDE SEQUENCE [LARGE SCALE GENOMIC DNA]</scope>
    <source>
        <strain evidence="11">S2_005_003_R2_43</strain>
    </source>
</reference>
<keyword evidence="6" id="KW-0663">Pyridoxal phosphate</keyword>
<dbReference type="Proteomes" id="UP000249577">
    <property type="component" value="Unassembled WGS sequence"/>
</dbReference>
<proteinExistence type="predicted"/>
<dbReference type="PANTHER" id="PTHR42885">
    <property type="entry name" value="HISTIDINOL-PHOSPHATE AMINOTRANSFERASE-RELATED"/>
    <property type="match status" value="1"/>
</dbReference>
<dbReference type="EC" id="4.1.1.81" evidence="4"/>
<dbReference type="AlphaFoldDB" id="A0A2W5MN96"/>
<dbReference type="NCBIfam" id="TIGR01140">
    <property type="entry name" value="L_thr_O3P_dcar"/>
    <property type="match status" value="1"/>
</dbReference>
<evidence type="ECO:0000256" key="6">
    <source>
        <dbReference type="ARBA" id="ARBA00022898"/>
    </source>
</evidence>
<dbReference type="InterPro" id="IPR015422">
    <property type="entry name" value="PyrdxlP-dep_Trfase_small"/>
</dbReference>
<evidence type="ECO:0000256" key="9">
    <source>
        <dbReference type="ARBA" id="ARBA00048531"/>
    </source>
</evidence>
<evidence type="ECO:0000256" key="3">
    <source>
        <dbReference type="ARBA" id="ARBA00004953"/>
    </source>
</evidence>
<dbReference type="Gene3D" id="3.90.1150.10">
    <property type="entry name" value="Aspartate Aminotransferase, domain 1"/>
    <property type="match status" value="1"/>
</dbReference>
<dbReference type="SUPFAM" id="SSF53383">
    <property type="entry name" value="PLP-dependent transferases"/>
    <property type="match status" value="1"/>
</dbReference>
<evidence type="ECO:0000256" key="8">
    <source>
        <dbReference type="ARBA" id="ARBA00029996"/>
    </source>
</evidence>
<feature type="domain" description="Aminotransferase class I/classII large" evidence="10">
    <location>
        <begin position="71"/>
        <end position="312"/>
    </location>
</feature>
<dbReference type="GO" id="GO:0030170">
    <property type="term" value="F:pyridoxal phosphate binding"/>
    <property type="evidence" value="ECO:0007669"/>
    <property type="project" value="InterPro"/>
</dbReference>
<comment type="catalytic activity">
    <reaction evidence="9">
        <text>O-phospho-L-threonine + H(+) = (R)-1-aminopropan-2-yl phosphate + CO2</text>
        <dbReference type="Rhea" id="RHEA:11492"/>
        <dbReference type="ChEBI" id="CHEBI:15378"/>
        <dbReference type="ChEBI" id="CHEBI:16526"/>
        <dbReference type="ChEBI" id="CHEBI:58563"/>
        <dbReference type="ChEBI" id="CHEBI:58675"/>
        <dbReference type="EC" id="4.1.1.81"/>
    </reaction>
</comment>
<dbReference type="EMBL" id="QFPN01000005">
    <property type="protein sequence ID" value="PZQ14970.1"/>
    <property type="molecule type" value="Genomic_DNA"/>
</dbReference>
<organism evidence="11 12">
    <name type="scientific">Ancylobacter novellus</name>
    <name type="common">Thiobacillus novellus</name>
    <dbReference type="NCBI Taxonomy" id="921"/>
    <lineage>
        <taxon>Bacteria</taxon>
        <taxon>Pseudomonadati</taxon>
        <taxon>Pseudomonadota</taxon>
        <taxon>Alphaproteobacteria</taxon>
        <taxon>Hyphomicrobiales</taxon>
        <taxon>Xanthobacteraceae</taxon>
        <taxon>Ancylobacter</taxon>
    </lineage>
</organism>
<dbReference type="GO" id="GO:0009236">
    <property type="term" value="P:cobalamin biosynthetic process"/>
    <property type="evidence" value="ECO:0007669"/>
    <property type="project" value="UniProtKB-UniPathway"/>
</dbReference>
<evidence type="ECO:0000256" key="4">
    <source>
        <dbReference type="ARBA" id="ARBA00012285"/>
    </source>
</evidence>
<comment type="caution">
    <text evidence="11">The sequence shown here is derived from an EMBL/GenBank/DDBJ whole genome shotgun (WGS) entry which is preliminary data.</text>
</comment>
<evidence type="ECO:0000256" key="2">
    <source>
        <dbReference type="ARBA" id="ARBA00003444"/>
    </source>
</evidence>
<sequence length="332" mass="35918">MRHGGDLAAAEAAFGQPRHGWLDLSTGVNPHAYPLKPLPPDVLRRLPDPVDTKALTAIAREAYGWGADTPVCAGAGAQAMIQLLPYLRVRGQVLVIGRTYGEHAYVWARAGHKVKEAWALSHADDADVVIVVNPDNPTGRTFEPDLLMGVARKLAKRDGLLVIDESFADVSQETTLGSRLPSKGVVVLRSFGKFYGLPGVRLGFAAGDEEMVSELAAELGPWPVCGPALFAGKSALPDRTWAAEMRLQLAVDALRLDAVLNGAGFNQVRGCDLFRMVRHPRAAEIHRSLAREGVWARAFDERPDHLRFGLPGDDEGFSRLDRALKSALKTAA</sequence>
<comment type="pathway">
    <text evidence="3">Cofactor biosynthesis; adenosylcobalamin biosynthesis.</text>
</comment>
<dbReference type="InterPro" id="IPR004839">
    <property type="entry name" value="Aminotransferase_I/II_large"/>
</dbReference>
<evidence type="ECO:0000256" key="1">
    <source>
        <dbReference type="ARBA" id="ARBA00001933"/>
    </source>
</evidence>
<accession>A0A2W5MN96</accession>
<keyword evidence="7" id="KW-0456">Lyase</keyword>
<evidence type="ECO:0000313" key="11">
    <source>
        <dbReference type="EMBL" id="PZQ14970.1"/>
    </source>
</evidence>
<gene>
    <name evidence="11" type="ORF">DI565_11040</name>
</gene>
<keyword evidence="5" id="KW-0169">Cobalamin biosynthesis</keyword>
<evidence type="ECO:0000259" key="10">
    <source>
        <dbReference type="Pfam" id="PF00155"/>
    </source>
</evidence>
<dbReference type="GO" id="GO:0048472">
    <property type="term" value="F:threonine-phosphate decarboxylase activity"/>
    <property type="evidence" value="ECO:0007669"/>
    <property type="project" value="UniProtKB-EC"/>
</dbReference>
<protein>
    <recommendedName>
        <fullName evidence="4">threonine-phosphate decarboxylase</fullName>
        <ecNumber evidence="4">4.1.1.81</ecNumber>
    </recommendedName>
    <alternativeName>
        <fullName evidence="8">L-threonine-O-3-phosphate decarboxylase</fullName>
    </alternativeName>
</protein>
<dbReference type="UniPathway" id="UPA00148"/>
<dbReference type="InterPro" id="IPR015421">
    <property type="entry name" value="PyrdxlP-dep_Trfase_major"/>
</dbReference>
<evidence type="ECO:0000256" key="5">
    <source>
        <dbReference type="ARBA" id="ARBA00022573"/>
    </source>
</evidence>
<evidence type="ECO:0000256" key="7">
    <source>
        <dbReference type="ARBA" id="ARBA00023239"/>
    </source>
</evidence>
<dbReference type="PANTHER" id="PTHR42885:SF1">
    <property type="entry name" value="THREONINE-PHOSPHATE DECARBOXYLASE"/>
    <property type="match status" value="1"/>
</dbReference>